<dbReference type="AlphaFoldDB" id="A0A3G2C7E7"/>
<feature type="signal peptide" evidence="1">
    <location>
        <begin position="1"/>
        <end position="25"/>
    </location>
</feature>
<feature type="chain" id="PRO_5017999455" description="Tetratricopeptide repeat protein" evidence="1">
    <location>
        <begin position="26"/>
        <end position="80"/>
    </location>
</feature>
<evidence type="ECO:0008006" key="3">
    <source>
        <dbReference type="Google" id="ProtNLM"/>
    </source>
</evidence>
<dbReference type="EMBL" id="MH883442">
    <property type="protein sequence ID" value="AYM48244.1"/>
    <property type="molecule type" value="Genomic_DNA"/>
</dbReference>
<reference evidence="2" key="1">
    <citation type="submission" date="2018-09" db="EMBL/GenBank/DDBJ databases">
        <title>Phylogenetic barriers to horizontal transfer of antimicrobial peptide resistance genes in the human gut microbiota.</title>
        <authorList>
            <person name="Kintses B."/>
            <person name="Mehi O."/>
            <person name="Ari E."/>
            <person name="Szamel M."/>
            <person name="Gyorkei A."/>
            <person name="Jangir P.K."/>
            <person name="Nagy I."/>
            <person name="Pal F."/>
            <person name="Fekete G."/>
            <person name="Tengolics R."/>
            <person name="Nyerges A."/>
            <person name="Liko I."/>
            <person name="Balint A."/>
            <person name="Molnar T."/>
            <person name="Balint B."/>
            <person name="Vasarhelyi B.M."/>
            <person name="Bustamante M."/>
            <person name="Papp B."/>
            <person name="Pal C."/>
        </authorList>
    </citation>
    <scope>NUCLEOTIDE SEQUENCE</scope>
</reference>
<organism evidence="2">
    <name type="scientific">uncultured Parabacteroides sp</name>
    <dbReference type="NCBI Taxonomy" id="512312"/>
    <lineage>
        <taxon>Bacteria</taxon>
        <taxon>Pseudomonadati</taxon>
        <taxon>Bacteroidota</taxon>
        <taxon>Bacteroidia</taxon>
        <taxon>Bacteroidales</taxon>
        <taxon>Tannerellaceae</taxon>
        <taxon>Parabacteroides</taxon>
        <taxon>environmental samples</taxon>
    </lineage>
</organism>
<accession>A0A3G2C7E7</accession>
<sequence>MKMTINLRKVLFFLLTLCLIGSAYAQDTALKEAEVAYTKEDYAKAIELYEGILKSNGESAPFIIIWEMPIIRRVRSLRLY</sequence>
<name>A0A3G2C7E7_9BACT</name>
<evidence type="ECO:0000313" key="2">
    <source>
        <dbReference type="EMBL" id="AYM48244.1"/>
    </source>
</evidence>
<protein>
    <recommendedName>
        <fullName evidence="3">Tetratricopeptide repeat protein</fullName>
    </recommendedName>
</protein>
<proteinExistence type="predicted"/>
<keyword evidence="1" id="KW-0732">Signal</keyword>
<evidence type="ECO:0000256" key="1">
    <source>
        <dbReference type="SAM" id="SignalP"/>
    </source>
</evidence>